<dbReference type="InterPro" id="IPR009011">
    <property type="entry name" value="Man6P_isomerase_rcpt-bd_dom_sf"/>
</dbReference>
<proteinExistence type="predicted"/>
<name>X6NFK5_RETFI</name>
<comment type="caution">
    <text evidence="1">The sequence shown here is derived from an EMBL/GenBank/DDBJ whole genome shotgun (WGS) entry which is preliminary data.</text>
</comment>
<dbReference type="AlphaFoldDB" id="X6NFK5"/>
<reference evidence="1 2" key="1">
    <citation type="journal article" date="2013" name="Curr. Biol.">
        <title>The Genome of the Foraminiferan Reticulomyxa filosa.</title>
        <authorList>
            <person name="Glockner G."/>
            <person name="Hulsmann N."/>
            <person name="Schleicher M."/>
            <person name="Noegel A.A."/>
            <person name="Eichinger L."/>
            <person name="Gallinger C."/>
            <person name="Pawlowski J."/>
            <person name="Sierra R."/>
            <person name="Euteneuer U."/>
            <person name="Pillet L."/>
            <person name="Moustafa A."/>
            <person name="Platzer M."/>
            <person name="Groth M."/>
            <person name="Szafranski K."/>
            <person name="Schliwa M."/>
        </authorList>
    </citation>
    <scope>NUCLEOTIDE SEQUENCE [LARGE SCALE GENOMIC DNA]</scope>
</reference>
<dbReference type="Proteomes" id="UP000023152">
    <property type="component" value="Unassembled WGS sequence"/>
</dbReference>
<organism evidence="1 2">
    <name type="scientific">Reticulomyxa filosa</name>
    <dbReference type="NCBI Taxonomy" id="46433"/>
    <lineage>
        <taxon>Eukaryota</taxon>
        <taxon>Sar</taxon>
        <taxon>Rhizaria</taxon>
        <taxon>Retaria</taxon>
        <taxon>Foraminifera</taxon>
        <taxon>Monothalamids</taxon>
        <taxon>Reticulomyxidae</taxon>
        <taxon>Reticulomyxa</taxon>
    </lineage>
</organism>
<dbReference type="OrthoDB" id="196385at2759"/>
<gene>
    <name evidence="1" type="ORF">RFI_12405</name>
</gene>
<dbReference type="SUPFAM" id="SSF50911">
    <property type="entry name" value="Mannose 6-phosphate receptor domain"/>
    <property type="match status" value="1"/>
</dbReference>
<dbReference type="EMBL" id="ASPP01008978">
    <property type="protein sequence ID" value="ETO24756.1"/>
    <property type="molecule type" value="Genomic_DNA"/>
</dbReference>
<protein>
    <submittedName>
        <fullName evidence="1">Uncharacterized protein</fullName>
    </submittedName>
</protein>
<keyword evidence="2" id="KW-1185">Reference proteome</keyword>
<evidence type="ECO:0000313" key="1">
    <source>
        <dbReference type="EMBL" id="ETO24756.1"/>
    </source>
</evidence>
<sequence>MLMFTFDCQLYNEKRALRLTKKFRLHKNNGNNGSFFFFFRLVLALVLPCENTKLRMVFDLSPLKLTQSSQLDYYSVKDARYGGDDNTEDEFVYKFNICGKVSIIPSECSGSYDWCEKIEGKCNMVPISGAGMSIVHKSYKIKTGEYTRISK</sequence>
<accession>X6NFK5</accession>
<dbReference type="Gene3D" id="2.70.130.10">
    <property type="entry name" value="Mannose-6-phosphate receptor binding domain"/>
    <property type="match status" value="1"/>
</dbReference>
<evidence type="ECO:0000313" key="2">
    <source>
        <dbReference type="Proteomes" id="UP000023152"/>
    </source>
</evidence>